<dbReference type="GO" id="GO:0007608">
    <property type="term" value="P:sensory perception of smell"/>
    <property type="evidence" value="ECO:0007669"/>
    <property type="project" value="TreeGrafter"/>
</dbReference>
<evidence type="ECO:0000256" key="3">
    <source>
        <dbReference type="ARBA" id="ARBA00022525"/>
    </source>
</evidence>
<dbReference type="Pfam" id="PF01395">
    <property type="entry name" value="PBP_GOBP"/>
    <property type="match status" value="1"/>
</dbReference>
<organism evidence="6">
    <name type="scientific">Sclerodermus sp. MQW-2015</name>
    <dbReference type="NCBI Taxonomy" id="1729718"/>
    <lineage>
        <taxon>Eukaryota</taxon>
        <taxon>Metazoa</taxon>
        <taxon>Ecdysozoa</taxon>
        <taxon>Arthropoda</taxon>
        <taxon>Hexapoda</taxon>
        <taxon>Insecta</taxon>
        <taxon>Pterygota</taxon>
        <taxon>Neoptera</taxon>
        <taxon>Endopterygota</taxon>
        <taxon>Hymenoptera</taxon>
        <taxon>Apocrita</taxon>
        <taxon>Aculeata</taxon>
        <taxon>Chrysidoidea</taxon>
        <taxon>Bethylidae</taxon>
        <taxon>Scleroderminae</taxon>
        <taxon>Sclerodermus</taxon>
    </lineage>
</organism>
<reference evidence="6" key="1">
    <citation type="journal article" date="2015" name="Comp. Biochem. Physiol. Part D Genomics Proteomics">
        <title>Analysis of antennal transcriptome and odorant binding protein expression profiles of the recently identified parasitoid wasp, Sclerodermus sp.</title>
        <authorList>
            <person name="Zhou C.X."/>
            <person name="Min S.F."/>
            <person name="Yan-Long T."/>
            <person name="Wang M.Q."/>
        </authorList>
    </citation>
    <scope>NUCLEOTIDE SEQUENCE</scope>
</reference>
<sequence>MRRIVAVFALCLVFGVYQARSATLDDDEEQEKMKKYKEECIPETGVERSYVDDAELGILRLDEKLACYAACMMKKVGVMRADGSINDEVAISKIPSGINQEKATEVFHKCKRVPSKNHCLKAGLMAKCFVDNQDYVLGD</sequence>
<proteinExistence type="evidence at transcript level"/>
<gene>
    <name evidence="6" type="primary">obp6</name>
</gene>
<feature type="signal peptide" evidence="5">
    <location>
        <begin position="1"/>
        <end position="21"/>
    </location>
</feature>
<dbReference type="FunFam" id="1.10.238.20:FF:000001">
    <property type="entry name" value="General odorant-binding protein lush"/>
    <property type="match status" value="1"/>
</dbReference>
<keyword evidence="4 5" id="KW-0732">Signal</keyword>
<feature type="chain" id="PRO_5006036489" evidence="5">
    <location>
        <begin position="22"/>
        <end position="139"/>
    </location>
</feature>
<dbReference type="PANTHER" id="PTHR11857:SF43">
    <property type="entry name" value="GEO07291P1-RELATED"/>
    <property type="match status" value="1"/>
</dbReference>
<dbReference type="Gene3D" id="1.10.238.20">
    <property type="entry name" value="Pheromone/general odorant binding protein domain"/>
    <property type="match status" value="1"/>
</dbReference>
<dbReference type="AlphaFoldDB" id="A0A0N9K2E9"/>
<dbReference type="PANTHER" id="PTHR11857">
    <property type="entry name" value="ODORANT BINDING PROTEIN-RELATED"/>
    <property type="match status" value="1"/>
</dbReference>
<dbReference type="EMBL" id="KP963691">
    <property type="protein sequence ID" value="ALG36139.1"/>
    <property type="molecule type" value="mRNA"/>
</dbReference>
<evidence type="ECO:0000313" key="6">
    <source>
        <dbReference type="EMBL" id="ALG36139.1"/>
    </source>
</evidence>
<dbReference type="InterPro" id="IPR036728">
    <property type="entry name" value="PBP_GOBP_sf"/>
</dbReference>
<name>A0A0N9K2E9_9HYME</name>
<evidence type="ECO:0000256" key="1">
    <source>
        <dbReference type="ARBA" id="ARBA00004613"/>
    </source>
</evidence>
<evidence type="ECO:0000256" key="4">
    <source>
        <dbReference type="ARBA" id="ARBA00022729"/>
    </source>
</evidence>
<keyword evidence="3" id="KW-0964">Secreted</keyword>
<reference evidence="6" key="2">
    <citation type="submission" date="2015-03" db="EMBL/GenBank/DDBJ databases">
        <authorList>
            <person name="Murphy D."/>
        </authorList>
    </citation>
    <scope>NUCLEOTIDE SEQUENCE</scope>
</reference>
<comment type="subcellular location">
    <subcellularLocation>
        <location evidence="1">Secreted</location>
    </subcellularLocation>
</comment>
<dbReference type="InterPro" id="IPR006170">
    <property type="entry name" value="PBP/GOBP"/>
</dbReference>
<dbReference type="SUPFAM" id="SSF47565">
    <property type="entry name" value="Insect pheromone/odorant-binding proteins"/>
    <property type="match status" value="1"/>
</dbReference>
<protein>
    <submittedName>
        <fullName evidence="6">Odorant binding protein 6</fullName>
    </submittedName>
</protein>
<accession>A0A0N9K2E9</accession>
<evidence type="ECO:0000256" key="2">
    <source>
        <dbReference type="ARBA" id="ARBA00008098"/>
    </source>
</evidence>
<dbReference type="GO" id="GO:0005615">
    <property type="term" value="C:extracellular space"/>
    <property type="evidence" value="ECO:0007669"/>
    <property type="project" value="TreeGrafter"/>
</dbReference>
<dbReference type="SMART" id="SM00708">
    <property type="entry name" value="PhBP"/>
    <property type="match status" value="1"/>
</dbReference>
<dbReference type="GO" id="GO:0005549">
    <property type="term" value="F:odorant binding"/>
    <property type="evidence" value="ECO:0007669"/>
    <property type="project" value="InterPro"/>
</dbReference>
<dbReference type="CDD" id="cd23992">
    <property type="entry name" value="PBP_GOBP"/>
    <property type="match status" value="1"/>
</dbReference>
<evidence type="ECO:0000256" key="5">
    <source>
        <dbReference type="SAM" id="SignalP"/>
    </source>
</evidence>
<comment type="similarity">
    <text evidence="2">Belongs to the PBP/GOBP family.</text>
</comment>